<evidence type="ECO:0000256" key="3">
    <source>
        <dbReference type="SAM" id="Phobius"/>
    </source>
</evidence>
<dbReference type="GO" id="GO:0098542">
    <property type="term" value="P:defense response to other organism"/>
    <property type="evidence" value="ECO:0007669"/>
    <property type="project" value="InterPro"/>
</dbReference>
<evidence type="ECO:0000256" key="1">
    <source>
        <dbReference type="ARBA" id="ARBA00004370"/>
    </source>
</evidence>
<dbReference type="PANTHER" id="PTHR31415">
    <property type="entry name" value="OS05G0367900 PROTEIN"/>
    <property type="match status" value="1"/>
</dbReference>
<dbReference type="InterPro" id="IPR044839">
    <property type="entry name" value="NDR1-like"/>
</dbReference>
<keyword evidence="3" id="KW-1133">Transmembrane helix</keyword>
<evidence type="ECO:0008006" key="6">
    <source>
        <dbReference type="Google" id="ProtNLM"/>
    </source>
</evidence>
<accession>A0AAD6A452</accession>
<dbReference type="AlphaFoldDB" id="A0AAD6A452"/>
<comment type="caution">
    <text evidence="4">The sequence shown here is derived from an EMBL/GenBank/DDBJ whole genome shotgun (WGS) entry which is preliminary data.</text>
</comment>
<name>A0AAD6A452_9POAL</name>
<sequence length="191" mass="22056">MDTETKIYCSCIWTFFFLVFTFIVGSIIADLVIPPQKIAILDANLTRFELAASPTTSLSYNLSFTMSIHNSVWDDKADYHDMEVNCYYYSEQFDSRKLGDFMLKSRRTRLFNLSRSGNSSVDLGSNGVDAFKRSNETGFFDLEIWLKGKRIFEADEGDRHVHLYYQCKLRLQLMASQNSTTQGNFKPVKCH</sequence>
<organism evidence="4 5">
    <name type="scientific">Rhynchospora tenuis</name>
    <dbReference type="NCBI Taxonomy" id="198213"/>
    <lineage>
        <taxon>Eukaryota</taxon>
        <taxon>Viridiplantae</taxon>
        <taxon>Streptophyta</taxon>
        <taxon>Embryophyta</taxon>
        <taxon>Tracheophyta</taxon>
        <taxon>Spermatophyta</taxon>
        <taxon>Magnoliopsida</taxon>
        <taxon>Liliopsida</taxon>
        <taxon>Poales</taxon>
        <taxon>Cyperaceae</taxon>
        <taxon>Cyperoideae</taxon>
        <taxon>Rhynchosporeae</taxon>
        <taxon>Rhynchospora</taxon>
    </lineage>
</organism>
<protein>
    <recommendedName>
        <fullName evidence="6">Late embryogenesis abundant protein LEA-2 subgroup domain-containing protein</fullName>
    </recommendedName>
</protein>
<keyword evidence="2 3" id="KW-0472">Membrane</keyword>
<evidence type="ECO:0000313" key="5">
    <source>
        <dbReference type="Proteomes" id="UP001210211"/>
    </source>
</evidence>
<gene>
    <name evidence="4" type="ORF">LUZ61_012980</name>
</gene>
<keyword evidence="3" id="KW-0812">Transmembrane</keyword>
<proteinExistence type="predicted"/>
<reference evidence="4 5" key="1">
    <citation type="journal article" date="2022" name="Cell">
        <title>Repeat-based holocentromeres influence genome architecture and karyotype evolution.</title>
        <authorList>
            <person name="Hofstatter P.G."/>
            <person name="Thangavel G."/>
            <person name="Lux T."/>
            <person name="Neumann P."/>
            <person name="Vondrak T."/>
            <person name="Novak P."/>
            <person name="Zhang M."/>
            <person name="Costa L."/>
            <person name="Castellani M."/>
            <person name="Scott A."/>
            <person name="Toegelov H."/>
            <person name="Fuchs J."/>
            <person name="Mata-Sucre Y."/>
            <person name="Dias Y."/>
            <person name="Vanzela A.L.L."/>
            <person name="Huettel B."/>
            <person name="Almeida C.C.S."/>
            <person name="Simkova H."/>
            <person name="Souza G."/>
            <person name="Pedrosa-Harand A."/>
            <person name="Macas J."/>
            <person name="Mayer K.F.X."/>
            <person name="Houben A."/>
            <person name="Marques A."/>
        </authorList>
    </citation>
    <scope>NUCLEOTIDE SEQUENCE [LARGE SCALE GENOMIC DNA]</scope>
    <source>
        <strain evidence="4">RhyTen1mFocal</strain>
    </source>
</reference>
<dbReference type="EMBL" id="JAMRDG010000001">
    <property type="protein sequence ID" value="KAJ3709275.1"/>
    <property type="molecule type" value="Genomic_DNA"/>
</dbReference>
<feature type="transmembrane region" description="Helical" evidence="3">
    <location>
        <begin position="12"/>
        <end position="33"/>
    </location>
</feature>
<dbReference type="GO" id="GO:0005886">
    <property type="term" value="C:plasma membrane"/>
    <property type="evidence" value="ECO:0007669"/>
    <property type="project" value="TreeGrafter"/>
</dbReference>
<evidence type="ECO:0000313" key="4">
    <source>
        <dbReference type="EMBL" id="KAJ3709275.1"/>
    </source>
</evidence>
<comment type="subcellular location">
    <subcellularLocation>
        <location evidence="1">Membrane</location>
    </subcellularLocation>
</comment>
<dbReference type="Proteomes" id="UP001210211">
    <property type="component" value="Unassembled WGS sequence"/>
</dbReference>
<keyword evidence="5" id="KW-1185">Reference proteome</keyword>
<dbReference type="PANTHER" id="PTHR31415:SF4">
    <property type="entry name" value="NDR1_HIN1-LIKE PROTEIN 3"/>
    <property type="match status" value="1"/>
</dbReference>
<dbReference type="GO" id="GO:0009506">
    <property type="term" value="C:plasmodesma"/>
    <property type="evidence" value="ECO:0007669"/>
    <property type="project" value="TreeGrafter"/>
</dbReference>
<evidence type="ECO:0000256" key="2">
    <source>
        <dbReference type="ARBA" id="ARBA00023136"/>
    </source>
</evidence>